<feature type="compositionally biased region" description="Basic and acidic residues" evidence="1">
    <location>
        <begin position="79"/>
        <end position="129"/>
    </location>
</feature>
<name>A0A9Q0M3M4_BLOTA</name>
<comment type="caution">
    <text evidence="2">The sequence shown here is derived from an EMBL/GenBank/DDBJ whole genome shotgun (WGS) entry which is preliminary data.</text>
</comment>
<dbReference type="OMA" id="RMTENTW"/>
<feature type="region of interest" description="Disordered" evidence="1">
    <location>
        <begin position="34"/>
        <end position="149"/>
    </location>
</feature>
<feature type="compositionally biased region" description="Basic and acidic residues" evidence="1">
    <location>
        <begin position="55"/>
        <end position="72"/>
    </location>
</feature>
<keyword evidence="3" id="KW-1185">Reference proteome</keyword>
<reference evidence="2" key="1">
    <citation type="submission" date="2022-12" db="EMBL/GenBank/DDBJ databases">
        <title>Genome assemblies of Blomia tropicalis.</title>
        <authorList>
            <person name="Cui Y."/>
        </authorList>
    </citation>
    <scope>NUCLEOTIDE SEQUENCE</scope>
    <source>
        <tissue evidence="2">Adult mites</tissue>
    </source>
</reference>
<dbReference type="Proteomes" id="UP001142055">
    <property type="component" value="Chromosome 3"/>
</dbReference>
<sequence length="149" mass="18310">MVDFSILNSSLNRYLLVISIENVDQNAQYNEDLRCTPSECPTDSNRPYIPETYSEIERTKMENVKSEGEKESGRHHRQCRDNQQRRQQEERERREREERERRQREERERRAREQEAERRREKEALRRMTENTWQKGSQNNKYGPSKSYR</sequence>
<gene>
    <name evidence="2" type="ORF">RDWZM_009411</name>
</gene>
<accession>A0A9Q0M3M4</accession>
<evidence type="ECO:0000256" key="1">
    <source>
        <dbReference type="SAM" id="MobiDB-lite"/>
    </source>
</evidence>
<feature type="compositionally biased region" description="Polar residues" evidence="1">
    <location>
        <begin position="130"/>
        <end position="142"/>
    </location>
</feature>
<dbReference type="AlphaFoldDB" id="A0A9Q0M3M4"/>
<evidence type="ECO:0000313" key="3">
    <source>
        <dbReference type="Proteomes" id="UP001142055"/>
    </source>
</evidence>
<dbReference type="EMBL" id="JAPWDV010000003">
    <property type="protein sequence ID" value="KAJ6218254.1"/>
    <property type="molecule type" value="Genomic_DNA"/>
</dbReference>
<proteinExistence type="predicted"/>
<evidence type="ECO:0000313" key="2">
    <source>
        <dbReference type="EMBL" id="KAJ6218254.1"/>
    </source>
</evidence>
<protein>
    <submittedName>
        <fullName evidence="2">Uncharacterized protein</fullName>
    </submittedName>
</protein>
<organism evidence="2 3">
    <name type="scientific">Blomia tropicalis</name>
    <name type="common">Mite</name>
    <dbReference type="NCBI Taxonomy" id="40697"/>
    <lineage>
        <taxon>Eukaryota</taxon>
        <taxon>Metazoa</taxon>
        <taxon>Ecdysozoa</taxon>
        <taxon>Arthropoda</taxon>
        <taxon>Chelicerata</taxon>
        <taxon>Arachnida</taxon>
        <taxon>Acari</taxon>
        <taxon>Acariformes</taxon>
        <taxon>Sarcoptiformes</taxon>
        <taxon>Astigmata</taxon>
        <taxon>Glycyphagoidea</taxon>
        <taxon>Echimyopodidae</taxon>
        <taxon>Blomia</taxon>
    </lineage>
</organism>